<evidence type="ECO:0000313" key="2">
    <source>
        <dbReference type="EMBL" id="AKN77487.1"/>
    </source>
</evidence>
<accession>A0ABM5U1X6</accession>
<name>A0ABM5U1X6_CORUL</name>
<evidence type="ECO:0000256" key="1">
    <source>
        <dbReference type="SAM" id="MobiDB-lite"/>
    </source>
</evidence>
<reference evidence="2 3" key="1">
    <citation type="journal article" date="2014" name="Int. J. Syst. Evol. Microbiol.">
        <title>Draft Genome Sequence of Corynebacterium ulcerans FRC58, Isolated from the Bronchitic Aspiration of a Patient in France.</title>
        <authorList>
            <person name="Silva Ado S."/>
            <person name="Barauna R.A."/>
            <person name="de Sa P.C."/>
            <person name="das Gracas D.A."/>
            <person name="Carneiro A.R."/>
            <person name="Thouvenin M."/>
            <person name="Azevedo V."/>
            <person name="Badell E."/>
            <person name="Guiso N."/>
            <person name="da Silva A.L."/>
            <person name="Ramos R.T."/>
        </authorList>
    </citation>
    <scope>NUCLEOTIDE SEQUENCE [LARGE SCALE GENOMIC DNA]</scope>
    <source>
        <strain evidence="2 3">FRC58</strain>
    </source>
</reference>
<proteinExistence type="predicted"/>
<dbReference type="EMBL" id="CP011913">
    <property type="protein sequence ID" value="AKN77487.1"/>
    <property type="molecule type" value="Genomic_DNA"/>
</dbReference>
<feature type="region of interest" description="Disordered" evidence="1">
    <location>
        <begin position="1"/>
        <end position="60"/>
    </location>
</feature>
<evidence type="ECO:0008006" key="4">
    <source>
        <dbReference type="Google" id="ProtNLM"/>
    </source>
</evidence>
<feature type="compositionally biased region" description="Polar residues" evidence="1">
    <location>
        <begin position="41"/>
        <end position="50"/>
    </location>
</feature>
<dbReference type="Proteomes" id="UP000036185">
    <property type="component" value="Chromosome"/>
</dbReference>
<organism evidence="2 3">
    <name type="scientific">Corynebacterium ulcerans FRC58</name>
    <dbReference type="NCBI Taxonomy" id="1408268"/>
    <lineage>
        <taxon>Bacteria</taxon>
        <taxon>Bacillati</taxon>
        <taxon>Actinomycetota</taxon>
        <taxon>Actinomycetes</taxon>
        <taxon>Mycobacteriales</taxon>
        <taxon>Corynebacteriaceae</taxon>
        <taxon>Corynebacterium</taxon>
    </lineage>
</organism>
<sequence>MRKKNKANEPTYKPDSVPLFKQRGGDHPSGRTIAGRLKQLPTDSGEQPSNIRADIPEGTP</sequence>
<evidence type="ECO:0000313" key="3">
    <source>
        <dbReference type="Proteomes" id="UP000036185"/>
    </source>
</evidence>
<gene>
    <name evidence="2" type="ORF">CulFRC58_1633</name>
</gene>
<protein>
    <recommendedName>
        <fullName evidence="4">Transposase</fullName>
    </recommendedName>
</protein>
<keyword evidence="3" id="KW-1185">Reference proteome</keyword>